<comment type="subcellular location">
    <subcellularLocation>
        <location evidence="5">Cytoplasm</location>
    </subcellularLocation>
</comment>
<dbReference type="RefSeq" id="WP_037232536.1">
    <property type="nucleotide sequence ID" value="NZ_JAEMUK010000006.1"/>
</dbReference>
<dbReference type="PANTHER" id="PTHR10286">
    <property type="entry name" value="INORGANIC PYROPHOSPHATASE"/>
    <property type="match status" value="1"/>
</dbReference>
<evidence type="ECO:0000256" key="1">
    <source>
        <dbReference type="ARBA" id="ARBA00001946"/>
    </source>
</evidence>
<name>A0A8I1GEP7_9HYPH</name>
<dbReference type="PROSITE" id="PS00387">
    <property type="entry name" value="PPASE"/>
    <property type="match status" value="1"/>
</dbReference>
<dbReference type="InterPro" id="IPR008162">
    <property type="entry name" value="Pyrophosphatase"/>
</dbReference>
<dbReference type="Pfam" id="PF00719">
    <property type="entry name" value="Pyrophosphatase"/>
    <property type="match status" value="1"/>
</dbReference>
<comment type="function">
    <text evidence="5">Catalyzes the hydrolysis of inorganic pyrophosphate (PPi) forming two phosphate ions.</text>
</comment>
<dbReference type="CDD" id="cd00412">
    <property type="entry name" value="pyrophosphatase"/>
    <property type="match status" value="1"/>
</dbReference>
<comment type="catalytic activity">
    <reaction evidence="5">
        <text>diphosphate + H2O = 2 phosphate + H(+)</text>
        <dbReference type="Rhea" id="RHEA:24576"/>
        <dbReference type="ChEBI" id="CHEBI:15377"/>
        <dbReference type="ChEBI" id="CHEBI:15378"/>
        <dbReference type="ChEBI" id="CHEBI:33019"/>
        <dbReference type="ChEBI" id="CHEBI:43474"/>
        <dbReference type="EC" id="3.6.1.1"/>
    </reaction>
</comment>
<feature type="binding site" evidence="5">
    <location>
        <position position="30"/>
    </location>
    <ligand>
        <name>substrate</name>
    </ligand>
</feature>
<dbReference type="InterPro" id="IPR036649">
    <property type="entry name" value="Pyrophosphatase_sf"/>
</dbReference>
<feature type="binding site" evidence="5">
    <location>
        <position position="44"/>
    </location>
    <ligand>
        <name>substrate</name>
    </ligand>
</feature>
<dbReference type="AlphaFoldDB" id="A0A8I1GEP7"/>
<dbReference type="GO" id="GO:0004427">
    <property type="term" value="F:inorganic diphosphate phosphatase activity"/>
    <property type="evidence" value="ECO:0007669"/>
    <property type="project" value="UniProtKB-UniRule"/>
</dbReference>
<feature type="binding site" evidence="5">
    <location>
        <position position="71"/>
    </location>
    <ligand>
        <name>Mg(2+)</name>
        <dbReference type="ChEBI" id="CHEBI:18420"/>
        <label>2</label>
    </ligand>
</feature>
<evidence type="ECO:0000256" key="5">
    <source>
        <dbReference type="HAMAP-Rule" id="MF_00209"/>
    </source>
</evidence>
<feature type="binding site" evidence="5">
    <location>
        <position position="142"/>
    </location>
    <ligand>
        <name>substrate</name>
    </ligand>
</feature>
<evidence type="ECO:0000256" key="4">
    <source>
        <dbReference type="ARBA" id="ARBA00022842"/>
    </source>
</evidence>
<dbReference type="SUPFAM" id="SSF50324">
    <property type="entry name" value="Inorganic pyrophosphatase"/>
    <property type="match status" value="1"/>
</dbReference>
<dbReference type="EMBL" id="JAEMUK010000006">
    <property type="protein sequence ID" value="MBJ7542431.1"/>
    <property type="molecule type" value="Genomic_DNA"/>
</dbReference>
<evidence type="ECO:0000256" key="2">
    <source>
        <dbReference type="ARBA" id="ARBA00022723"/>
    </source>
</evidence>
<comment type="cofactor">
    <cofactor evidence="1 5">
        <name>Mg(2+)</name>
        <dbReference type="ChEBI" id="CHEBI:18420"/>
    </cofactor>
</comment>
<feature type="binding site" evidence="5">
    <location>
        <position position="71"/>
    </location>
    <ligand>
        <name>Mg(2+)</name>
        <dbReference type="ChEBI" id="CHEBI:18420"/>
        <label>1</label>
    </ligand>
</feature>
<evidence type="ECO:0000313" key="6">
    <source>
        <dbReference type="EMBL" id="MBJ7542431.1"/>
    </source>
</evidence>
<comment type="caution">
    <text evidence="6">The sequence shown here is derived from an EMBL/GenBank/DDBJ whole genome shotgun (WGS) entry which is preliminary data.</text>
</comment>
<dbReference type="NCBIfam" id="NF002317">
    <property type="entry name" value="PRK01250.1"/>
    <property type="match status" value="1"/>
</dbReference>
<dbReference type="Proteomes" id="UP000623250">
    <property type="component" value="Unassembled WGS sequence"/>
</dbReference>
<feature type="binding site" evidence="5">
    <location>
        <position position="66"/>
    </location>
    <ligand>
        <name>Mg(2+)</name>
        <dbReference type="ChEBI" id="CHEBI:18420"/>
        <label>1</label>
    </ligand>
</feature>
<accession>A0A8I1GEP7</accession>
<comment type="similarity">
    <text evidence="5">Belongs to the PPase family.</text>
</comment>
<keyword evidence="2 5" id="KW-0479">Metal-binding</keyword>
<gene>
    <name evidence="5 6" type="primary">ppa</name>
    <name evidence="6" type="ORF">JDN41_02550</name>
</gene>
<reference evidence="6 7" key="1">
    <citation type="submission" date="2020-12" db="EMBL/GenBank/DDBJ databases">
        <title>Revised draft genomes of Rhodomicrobium vannielii ATCC 17100 and Rhodomicrobium udaipurense JA643.</title>
        <authorList>
            <person name="Conners E.M."/>
            <person name="Davenport E.J."/>
            <person name="Bose A."/>
        </authorList>
    </citation>
    <scope>NUCLEOTIDE SEQUENCE [LARGE SCALE GENOMIC DNA]</scope>
    <source>
        <strain evidence="6 7">JA643</strain>
    </source>
</reference>
<comment type="subunit">
    <text evidence="5">Homohexamer.</text>
</comment>
<keyword evidence="4 5" id="KW-0460">Magnesium</keyword>
<evidence type="ECO:0000256" key="3">
    <source>
        <dbReference type="ARBA" id="ARBA00022801"/>
    </source>
</evidence>
<dbReference type="HAMAP" id="MF_00209">
    <property type="entry name" value="Inorganic_PPase"/>
    <property type="match status" value="1"/>
</dbReference>
<evidence type="ECO:0000313" key="7">
    <source>
        <dbReference type="Proteomes" id="UP000623250"/>
    </source>
</evidence>
<feature type="binding site" evidence="5">
    <location>
        <position position="56"/>
    </location>
    <ligand>
        <name>substrate</name>
    </ligand>
</feature>
<dbReference type="GO" id="GO:0006796">
    <property type="term" value="P:phosphate-containing compound metabolic process"/>
    <property type="evidence" value="ECO:0007669"/>
    <property type="project" value="InterPro"/>
</dbReference>
<dbReference type="EC" id="3.6.1.1" evidence="5"/>
<sequence length="177" mass="19924">MRIDSIPIGNNPPFDINVLVEVPIGGEPIKYELDKPSGTLFVDRMLYTAMHYPGNYGFVPHTLSEDGDPLDVLIANNRPIVPGAICNCRPIGVLFMRDEAGGDEKIIAVPSDKISPTYRGIRDYTDLPDMLRNRISHFYEHYKDLELGKWVKIDRWGGEAEARDLILKAIEDGRKKG</sequence>
<feature type="binding site" evidence="5">
    <location>
        <position position="103"/>
    </location>
    <ligand>
        <name>Mg(2+)</name>
        <dbReference type="ChEBI" id="CHEBI:18420"/>
        <label>1</label>
    </ligand>
</feature>
<keyword evidence="7" id="KW-1185">Reference proteome</keyword>
<keyword evidence="5" id="KW-0963">Cytoplasm</keyword>
<proteinExistence type="inferred from homology"/>
<keyword evidence="3 5" id="KW-0378">Hydrolase</keyword>
<dbReference type="Gene3D" id="3.90.80.10">
    <property type="entry name" value="Inorganic pyrophosphatase"/>
    <property type="match status" value="1"/>
</dbReference>
<organism evidence="6 7">
    <name type="scientific">Rhodomicrobium udaipurense</name>
    <dbReference type="NCBI Taxonomy" id="1202716"/>
    <lineage>
        <taxon>Bacteria</taxon>
        <taxon>Pseudomonadati</taxon>
        <taxon>Pseudomonadota</taxon>
        <taxon>Alphaproteobacteria</taxon>
        <taxon>Hyphomicrobiales</taxon>
        <taxon>Hyphomicrobiaceae</taxon>
        <taxon>Rhodomicrobium</taxon>
    </lineage>
</organism>
<dbReference type="GO" id="GO:0000287">
    <property type="term" value="F:magnesium ion binding"/>
    <property type="evidence" value="ECO:0007669"/>
    <property type="project" value="UniProtKB-UniRule"/>
</dbReference>
<protein>
    <recommendedName>
        <fullName evidence="5">Inorganic pyrophosphatase</fullName>
        <ecNumber evidence="5">3.6.1.1</ecNumber>
    </recommendedName>
    <alternativeName>
        <fullName evidence="5">Pyrophosphate phospho-hydrolase</fullName>
        <shortName evidence="5">PPase</shortName>
    </alternativeName>
</protein>
<dbReference type="GO" id="GO:0005737">
    <property type="term" value="C:cytoplasm"/>
    <property type="evidence" value="ECO:0007669"/>
    <property type="project" value="UniProtKB-SubCell"/>
</dbReference>